<dbReference type="PANTHER" id="PTHR44858:SF1">
    <property type="entry name" value="UDP-N-ACETYLGLUCOSAMINE--PEPTIDE N-ACETYLGLUCOSAMINYLTRANSFERASE SPINDLY-RELATED"/>
    <property type="match status" value="1"/>
</dbReference>
<feature type="repeat" description="TPR" evidence="3">
    <location>
        <begin position="193"/>
        <end position="226"/>
    </location>
</feature>
<dbReference type="Gene3D" id="1.25.40.10">
    <property type="entry name" value="Tetratricopeptide repeat domain"/>
    <property type="match status" value="3"/>
</dbReference>
<feature type="repeat" description="TPR" evidence="3">
    <location>
        <begin position="159"/>
        <end position="192"/>
    </location>
</feature>
<name>A0ABW9RZC8_9BACT</name>
<proteinExistence type="predicted"/>
<feature type="repeat" description="TPR" evidence="3">
    <location>
        <begin position="227"/>
        <end position="260"/>
    </location>
</feature>
<sequence>MRYFIPVIIIFLTACGSNTDTQKQRFLIRGNDALKQQNFREAVRFFNEAIKQDSCYTAAINNLGIVYFRLGQYHKAELEYTRALACDPSYMDAYLNRANAFYELNELYRALDDLEYVEKNIPDSSTIHFRKGLVKTKMRKYQEALAAFDTAYELDTGNVETLINRGTVKYYMDNFDAAQNDLNHALKIDPLQGNAYNALSLIEVEKENYDKAMELVNRALDLEPGQPYFLNNRGFIYLMQDNLEKAKEDIDRSITVDPNNGWAYRNKGWYYFKKGNYDDAIRLLERAVKLDAFVNKGYLYLAEAYFAAGERQKACDALKEAKANQTSIPEALAEKCR</sequence>
<dbReference type="PROSITE" id="PS51257">
    <property type="entry name" value="PROKAR_LIPOPROTEIN"/>
    <property type="match status" value="1"/>
</dbReference>
<protein>
    <submittedName>
        <fullName evidence="4">Tetratricopeptide repeat protein</fullName>
    </submittedName>
</protein>
<gene>
    <name evidence="4" type="ORF">E1163_26860</name>
</gene>
<feature type="repeat" description="TPR" evidence="3">
    <location>
        <begin position="57"/>
        <end position="90"/>
    </location>
</feature>
<dbReference type="SMART" id="SM00028">
    <property type="entry name" value="TPR"/>
    <property type="match status" value="9"/>
</dbReference>
<evidence type="ECO:0000256" key="1">
    <source>
        <dbReference type="ARBA" id="ARBA00022737"/>
    </source>
</evidence>
<evidence type="ECO:0000256" key="2">
    <source>
        <dbReference type="ARBA" id="ARBA00022803"/>
    </source>
</evidence>
<dbReference type="Pfam" id="PF13414">
    <property type="entry name" value="TPR_11"/>
    <property type="match status" value="1"/>
</dbReference>
<dbReference type="Pfam" id="PF13174">
    <property type="entry name" value="TPR_6"/>
    <property type="match status" value="1"/>
</dbReference>
<comment type="caution">
    <text evidence="4">The sequence shown here is derived from an EMBL/GenBank/DDBJ whole genome shotgun (WGS) entry which is preliminary data.</text>
</comment>
<dbReference type="InterPro" id="IPR019734">
    <property type="entry name" value="TPR_rpt"/>
</dbReference>
<dbReference type="Proteomes" id="UP000798808">
    <property type="component" value="Unassembled WGS sequence"/>
</dbReference>
<keyword evidence="2 3" id="KW-0802">TPR repeat</keyword>
<dbReference type="PROSITE" id="PS50005">
    <property type="entry name" value="TPR"/>
    <property type="match status" value="6"/>
</dbReference>
<dbReference type="PROSITE" id="PS50293">
    <property type="entry name" value="TPR_REGION"/>
    <property type="match status" value="1"/>
</dbReference>
<keyword evidence="5" id="KW-1185">Reference proteome</keyword>
<dbReference type="Pfam" id="PF13181">
    <property type="entry name" value="TPR_8"/>
    <property type="match status" value="1"/>
</dbReference>
<keyword evidence="1" id="KW-0677">Repeat</keyword>
<dbReference type="RefSeq" id="WP_155176286.1">
    <property type="nucleotide sequence ID" value="NZ_BAAAFL010000029.1"/>
</dbReference>
<dbReference type="SUPFAM" id="SSF48452">
    <property type="entry name" value="TPR-like"/>
    <property type="match status" value="1"/>
</dbReference>
<evidence type="ECO:0000256" key="3">
    <source>
        <dbReference type="PROSITE-ProRule" id="PRU00339"/>
    </source>
</evidence>
<organism evidence="4 5">
    <name type="scientific">Fulvivirga kasyanovii</name>
    <dbReference type="NCBI Taxonomy" id="396812"/>
    <lineage>
        <taxon>Bacteria</taxon>
        <taxon>Pseudomonadati</taxon>
        <taxon>Bacteroidota</taxon>
        <taxon>Cytophagia</taxon>
        <taxon>Cytophagales</taxon>
        <taxon>Fulvivirgaceae</taxon>
        <taxon>Fulvivirga</taxon>
    </lineage>
</organism>
<dbReference type="Pfam" id="PF13424">
    <property type="entry name" value="TPR_12"/>
    <property type="match status" value="1"/>
</dbReference>
<evidence type="ECO:0000313" key="4">
    <source>
        <dbReference type="EMBL" id="MTI28608.1"/>
    </source>
</evidence>
<feature type="repeat" description="TPR" evidence="3">
    <location>
        <begin position="261"/>
        <end position="294"/>
    </location>
</feature>
<dbReference type="InterPro" id="IPR050498">
    <property type="entry name" value="Ycf3"/>
</dbReference>
<dbReference type="Pfam" id="PF13432">
    <property type="entry name" value="TPR_16"/>
    <property type="match status" value="1"/>
</dbReference>
<dbReference type="PANTHER" id="PTHR44858">
    <property type="entry name" value="TETRATRICOPEPTIDE REPEAT PROTEIN 6"/>
    <property type="match status" value="1"/>
</dbReference>
<accession>A0ABW9RZC8</accession>
<feature type="repeat" description="TPR" evidence="3">
    <location>
        <begin position="125"/>
        <end position="158"/>
    </location>
</feature>
<dbReference type="EMBL" id="SMLW01000668">
    <property type="protein sequence ID" value="MTI28608.1"/>
    <property type="molecule type" value="Genomic_DNA"/>
</dbReference>
<dbReference type="InterPro" id="IPR011990">
    <property type="entry name" value="TPR-like_helical_dom_sf"/>
</dbReference>
<reference evidence="4 5" key="1">
    <citation type="submission" date="2019-02" db="EMBL/GenBank/DDBJ databases">
        <authorList>
            <person name="Goldberg S.R."/>
            <person name="Haltli B.A."/>
            <person name="Correa H."/>
            <person name="Russell K.G."/>
        </authorList>
    </citation>
    <scope>NUCLEOTIDE SEQUENCE [LARGE SCALE GENOMIC DNA]</scope>
    <source>
        <strain evidence="4 5">JCM 16186</strain>
    </source>
</reference>
<evidence type="ECO:0000313" key="5">
    <source>
        <dbReference type="Proteomes" id="UP000798808"/>
    </source>
</evidence>